<evidence type="ECO:0000256" key="1">
    <source>
        <dbReference type="SAM" id="Phobius"/>
    </source>
</evidence>
<feature type="transmembrane region" description="Helical" evidence="1">
    <location>
        <begin position="50"/>
        <end position="71"/>
    </location>
</feature>
<sequence length="148" mass="16256">MVLLTLARSVIVNVVRGAVALVIGSISGLTEAARLTTAWTRGLDALLQGILWRLLLNHILYTTALLLLYAFCPPLLRLLLAAKNWLTSLAIHALRLLLTPRVGELPPAFYSAIRLAVDLISSTTWLEILLQLALDHEEALLPNSSESW</sequence>
<dbReference type="EMBL" id="CM035418">
    <property type="protein sequence ID" value="KAH7421577.1"/>
    <property type="molecule type" value="Genomic_DNA"/>
</dbReference>
<accession>A0A8T2TE61</accession>
<keyword evidence="1" id="KW-0472">Membrane</keyword>
<evidence type="ECO:0000313" key="2">
    <source>
        <dbReference type="EMBL" id="KAH7421577.1"/>
    </source>
</evidence>
<protein>
    <submittedName>
        <fullName evidence="2">Uncharacterized protein</fullName>
    </submittedName>
</protein>
<reference evidence="2" key="1">
    <citation type="submission" date="2021-08" db="EMBL/GenBank/DDBJ databases">
        <title>WGS assembly of Ceratopteris richardii.</title>
        <authorList>
            <person name="Marchant D.B."/>
            <person name="Chen G."/>
            <person name="Jenkins J."/>
            <person name="Shu S."/>
            <person name="Leebens-Mack J."/>
            <person name="Grimwood J."/>
            <person name="Schmutz J."/>
            <person name="Soltis P."/>
            <person name="Soltis D."/>
            <person name="Chen Z.-H."/>
        </authorList>
    </citation>
    <scope>NUCLEOTIDE SEQUENCE</scope>
    <source>
        <strain evidence="2">Whitten #5841</strain>
        <tissue evidence="2">Leaf</tissue>
    </source>
</reference>
<comment type="caution">
    <text evidence="2">The sequence shown here is derived from an EMBL/GenBank/DDBJ whole genome shotgun (WGS) entry which is preliminary data.</text>
</comment>
<keyword evidence="1" id="KW-0812">Transmembrane</keyword>
<organism evidence="2 3">
    <name type="scientific">Ceratopteris richardii</name>
    <name type="common">Triangle waterfern</name>
    <dbReference type="NCBI Taxonomy" id="49495"/>
    <lineage>
        <taxon>Eukaryota</taxon>
        <taxon>Viridiplantae</taxon>
        <taxon>Streptophyta</taxon>
        <taxon>Embryophyta</taxon>
        <taxon>Tracheophyta</taxon>
        <taxon>Polypodiopsida</taxon>
        <taxon>Polypodiidae</taxon>
        <taxon>Polypodiales</taxon>
        <taxon>Pteridineae</taxon>
        <taxon>Pteridaceae</taxon>
        <taxon>Parkerioideae</taxon>
        <taxon>Ceratopteris</taxon>
    </lineage>
</organism>
<keyword evidence="1" id="KW-1133">Transmembrane helix</keyword>
<proteinExistence type="predicted"/>
<dbReference type="AlphaFoldDB" id="A0A8T2TE61"/>
<name>A0A8T2TE61_CERRI</name>
<feature type="transmembrane region" description="Helical" evidence="1">
    <location>
        <begin position="6"/>
        <end position="29"/>
    </location>
</feature>
<evidence type="ECO:0000313" key="3">
    <source>
        <dbReference type="Proteomes" id="UP000825935"/>
    </source>
</evidence>
<keyword evidence="3" id="KW-1185">Reference proteome</keyword>
<gene>
    <name evidence="2" type="ORF">KP509_13G064300</name>
</gene>
<dbReference type="Proteomes" id="UP000825935">
    <property type="component" value="Chromosome 13"/>
</dbReference>